<accession>A0A1B0D9Q4</accession>
<keyword evidence="5" id="KW-1185">Reference proteome</keyword>
<keyword evidence="3" id="KW-0969">Cilium</keyword>
<evidence type="ECO:0000313" key="5">
    <source>
        <dbReference type="Proteomes" id="UP000092462"/>
    </source>
</evidence>
<dbReference type="GO" id="GO:0060294">
    <property type="term" value="P:cilium movement involved in cell motility"/>
    <property type="evidence" value="ECO:0007669"/>
    <property type="project" value="UniProtKB-UniRule"/>
</dbReference>
<reference evidence="4" key="1">
    <citation type="submission" date="2022-08" db="UniProtKB">
        <authorList>
            <consortium name="EnsemblMetazoa"/>
        </authorList>
    </citation>
    <scope>IDENTIFICATION</scope>
    <source>
        <strain evidence="4">Israel</strain>
    </source>
</reference>
<dbReference type="EMBL" id="AJVK01028397">
    <property type="status" value="NOT_ANNOTATED_CDS"/>
    <property type="molecule type" value="Genomic_DNA"/>
</dbReference>
<name>A0A1B0D9Q4_PHLPP</name>
<comment type="subcellular location">
    <subcellularLocation>
        <location evidence="3">Cytoplasm</location>
        <location evidence="3">Cytoskeleton</location>
        <location evidence="3">Cilium axoneme</location>
    </subcellularLocation>
</comment>
<keyword evidence="3" id="KW-0282">Flagellum</keyword>
<dbReference type="PANTHER" id="PTHR19960">
    <property type="entry name" value="TEKTIN"/>
    <property type="match status" value="1"/>
</dbReference>
<dbReference type="AlphaFoldDB" id="A0A1B0D9Q4"/>
<dbReference type="GO" id="GO:0005634">
    <property type="term" value="C:nucleus"/>
    <property type="evidence" value="ECO:0007669"/>
    <property type="project" value="TreeGrafter"/>
</dbReference>
<evidence type="ECO:0000256" key="2">
    <source>
        <dbReference type="ARBA" id="ARBA00022490"/>
    </source>
</evidence>
<dbReference type="EnsemblMetazoa" id="PPAI004366-RA">
    <property type="protein sequence ID" value="PPAI004366-PA"/>
    <property type="gene ID" value="PPAI004366"/>
</dbReference>
<dbReference type="GO" id="GO:0005930">
    <property type="term" value="C:axoneme"/>
    <property type="evidence" value="ECO:0007669"/>
    <property type="project" value="UniProtKB-SubCell"/>
</dbReference>
<protein>
    <recommendedName>
        <fullName evidence="3">Tektin</fullName>
    </recommendedName>
</protein>
<evidence type="ECO:0000313" key="4">
    <source>
        <dbReference type="EnsemblMetazoa" id="PPAI004366-PA"/>
    </source>
</evidence>
<proteinExistence type="inferred from homology"/>
<dbReference type="Proteomes" id="UP000092462">
    <property type="component" value="Unassembled WGS sequence"/>
</dbReference>
<keyword evidence="2" id="KW-0963">Cytoplasm</keyword>
<dbReference type="PRINTS" id="PR00511">
    <property type="entry name" value="TEKTIN"/>
</dbReference>
<dbReference type="InterPro" id="IPR000435">
    <property type="entry name" value="Tektins"/>
</dbReference>
<sequence>MASKSVVISEKPVKHIGLSDWQARLNESRAVATARRNDAFEVRYAARNLRNETDIQAKWDCYHNTKRLEDRVVEVNQWRESLEECLSRVMREIEILKAEKAQTERELEALATPLIVVSECLSTRDSRREIEMTYDEAEKELKLELALVEKNQIMLRDQCQAAWEKLNALEDVRFQLNLEICNKKEAEVIDTEQMNLNKFSSNTTFKSNPQRIPKESCTHEGWLSNTKNVKNLAENELKDTYALRESLFVCREKTRNELHAHQDQVDHTIRRRIFETQRARNELKWQVVKTEEEMNQCLAEIEALEKAIEDKKEVLKLAESRQENRFARSGFELCRDDPFHGLCDEITQLRDTLNTLTSQLNVTKGNYSVLEDQHCRLTRDLENKEHSLMVEVRTLDQRERLKSWQGKECKSQTGRNIQLTRMEQEIPPKQLLLK</sequence>
<dbReference type="Pfam" id="PF03148">
    <property type="entry name" value="Tektin"/>
    <property type="match status" value="1"/>
</dbReference>
<dbReference type="VEuPathDB" id="VectorBase:PPAI004366"/>
<dbReference type="PANTHER" id="PTHR19960:SF7">
    <property type="entry name" value="TEKTIN"/>
    <property type="match status" value="1"/>
</dbReference>
<evidence type="ECO:0000256" key="1">
    <source>
        <dbReference type="ARBA" id="ARBA00007209"/>
    </source>
</evidence>
<dbReference type="GO" id="GO:0015630">
    <property type="term" value="C:microtubule cytoskeleton"/>
    <property type="evidence" value="ECO:0007669"/>
    <property type="project" value="UniProtKB-UniRule"/>
</dbReference>
<comment type="similarity">
    <text evidence="1 3">Belongs to the tektin family.</text>
</comment>
<dbReference type="InterPro" id="IPR048256">
    <property type="entry name" value="Tektin-like"/>
</dbReference>
<dbReference type="VEuPathDB" id="VectorBase:PPAPM1_010044"/>
<dbReference type="GO" id="GO:0060271">
    <property type="term" value="P:cilium assembly"/>
    <property type="evidence" value="ECO:0007669"/>
    <property type="project" value="UniProtKB-UniRule"/>
</dbReference>
<organism evidence="4 5">
    <name type="scientific">Phlebotomus papatasi</name>
    <name type="common">Sandfly</name>
    <dbReference type="NCBI Taxonomy" id="29031"/>
    <lineage>
        <taxon>Eukaryota</taxon>
        <taxon>Metazoa</taxon>
        <taxon>Ecdysozoa</taxon>
        <taxon>Arthropoda</taxon>
        <taxon>Hexapoda</taxon>
        <taxon>Insecta</taxon>
        <taxon>Pterygota</taxon>
        <taxon>Neoptera</taxon>
        <taxon>Endopterygota</taxon>
        <taxon>Diptera</taxon>
        <taxon>Nematocera</taxon>
        <taxon>Psychodoidea</taxon>
        <taxon>Psychodidae</taxon>
        <taxon>Phlebotomus</taxon>
        <taxon>Phlebotomus</taxon>
    </lineage>
</organism>
<keyword evidence="3" id="KW-0966">Cell projection</keyword>
<evidence type="ECO:0000256" key="3">
    <source>
        <dbReference type="RuleBase" id="RU367040"/>
    </source>
</evidence>